<reference evidence="2" key="1">
    <citation type="submission" date="2014-12" db="EMBL/GenBank/DDBJ databases">
        <title>Whole genome sequences of four Staphylococcus schleiferi canine isolates.</title>
        <authorList>
            <person name="Misic A.M."/>
            <person name="Cain C."/>
            <person name="Morris D.O."/>
            <person name="Rankin S."/>
            <person name="Beiting D."/>
        </authorList>
    </citation>
    <scope>NUCLEOTIDE SEQUENCE</scope>
    <source>
        <strain evidence="1">ASB11</strain>
        <strain evidence="2">ASB13</strain>
        <strain evidence="4">ASB7</strain>
        <strain evidence="3">ASB9</strain>
    </source>
</reference>
<sequence>MPIAPKPYKLVCPCGYSKTVAFKSDALSPTDLAQMSATCPKCGQSMRKTSLSLFGQIFKGFKK</sequence>
<evidence type="ECO:0000313" key="4">
    <source>
        <dbReference type="EMBL" id="CRF52222.1"/>
    </source>
</evidence>
<reference evidence="6 7" key="2">
    <citation type="submission" date="2014-12" db="EMBL/GenBank/DDBJ databases">
        <authorList>
            <person name="Jaenicke S."/>
        </authorList>
    </citation>
    <scope>NUCLEOTIDE SEQUENCE [LARGE SCALE GENOMIC DNA]</scope>
</reference>
<dbReference type="EMBL" id="CDMN01000034">
    <property type="protein sequence ID" value="CRF44308.1"/>
    <property type="molecule type" value="Genomic_DNA"/>
</dbReference>
<evidence type="ECO:0000313" key="6">
    <source>
        <dbReference type="Proteomes" id="UP000041394"/>
    </source>
</evidence>
<dbReference type="Proteomes" id="UP000043437">
    <property type="component" value="Unassembled WGS sequence"/>
</dbReference>
<dbReference type="RefSeq" id="WP_053941665.1">
    <property type="nucleotide sequence ID" value="NZ_BSCV01000002.1"/>
</dbReference>
<dbReference type="GeneID" id="82131375"/>
<protein>
    <submittedName>
        <fullName evidence="2">Uncharacterized protein</fullName>
    </submittedName>
</protein>
<evidence type="ECO:0000313" key="3">
    <source>
        <dbReference type="EMBL" id="CRF44308.1"/>
    </source>
</evidence>
<evidence type="ECO:0000313" key="7">
    <source>
        <dbReference type="Proteomes" id="UP000043437"/>
    </source>
</evidence>
<evidence type="ECO:0000313" key="1">
    <source>
        <dbReference type="EMBL" id="CRF40686.1"/>
    </source>
</evidence>
<reference evidence="5" key="3">
    <citation type="submission" date="2014-12" db="EMBL/GenBank/DDBJ databases">
        <authorList>
            <person name="Smet A."/>
        </authorList>
    </citation>
    <scope>NUCLEOTIDE SEQUENCE [LARGE SCALE GENOMIC DNA]</scope>
</reference>
<evidence type="ECO:0000313" key="5">
    <source>
        <dbReference type="Proteomes" id="UP000038622"/>
    </source>
</evidence>
<organism evidence="2 8">
    <name type="scientific">Helicobacter ailurogastricus</name>
    <dbReference type="NCBI Taxonomy" id="1578720"/>
    <lineage>
        <taxon>Bacteria</taxon>
        <taxon>Pseudomonadati</taxon>
        <taxon>Campylobacterota</taxon>
        <taxon>Epsilonproteobacteria</taxon>
        <taxon>Campylobacterales</taxon>
        <taxon>Helicobacteraceae</taxon>
        <taxon>Helicobacter</taxon>
    </lineage>
</organism>
<evidence type="ECO:0000313" key="2">
    <source>
        <dbReference type="EMBL" id="CRF43079.1"/>
    </source>
</evidence>
<dbReference type="EMBL" id="CDML01000011">
    <property type="protein sequence ID" value="CRF40686.1"/>
    <property type="molecule type" value="Genomic_DNA"/>
</dbReference>
<proteinExistence type="predicted"/>
<keyword evidence="5" id="KW-1185">Reference proteome</keyword>
<accession>A0A0K2XEA6</accession>
<dbReference type="OrthoDB" id="5327398at2"/>
<dbReference type="STRING" id="1578720.HAL011_04480"/>
<gene>
    <name evidence="1" type="ORF">HAL011_04480</name>
    <name evidence="2" type="ORF">HAL013_13030</name>
    <name evidence="4" type="ORF">HAL07_03480</name>
    <name evidence="3" type="ORF">HAL09_08840</name>
</gene>
<dbReference type="Proteomes" id="UP000045175">
    <property type="component" value="Unassembled WGS sequence"/>
</dbReference>
<dbReference type="Proteomes" id="UP000038622">
    <property type="component" value="Unassembled WGS sequence"/>
</dbReference>
<dbReference type="AlphaFoldDB" id="A0A0K2XEA6"/>
<dbReference type="EMBL" id="CDMH01000057">
    <property type="protein sequence ID" value="CRF43079.1"/>
    <property type="molecule type" value="Genomic_DNA"/>
</dbReference>
<dbReference type="Proteomes" id="UP000041394">
    <property type="component" value="Unassembled WGS sequence"/>
</dbReference>
<name>A0A0K2XEA6_9HELI</name>
<evidence type="ECO:0000313" key="8">
    <source>
        <dbReference type="Proteomes" id="UP000045175"/>
    </source>
</evidence>
<dbReference type="EMBL" id="CDMG01000002">
    <property type="protein sequence ID" value="CRF52222.1"/>
    <property type="molecule type" value="Genomic_DNA"/>
</dbReference>